<organism evidence="1 2">
    <name type="scientific">Vibrio pomeroyi</name>
    <dbReference type="NCBI Taxonomy" id="198832"/>
    <lineage>
        <taxon>Bacteria</taxon>
        <taxon>Pseudomonadati</taxon>
        <taxon>Pseudomonadota</taxon>
        <taxon>Gammaproteobacteria</taxon>
        <taxon>Vibrionales</taxon>
        <taxon>Vibrionaceae</taxon>
        <taxon>Vibrio</taxon>
    </lineage>
</organism>
<protein>
    <recommendedName>
        <fullName evidence="3">Phage protein</fullName>
    </recommendedName>
</protein>
<dbReference type="RefSeq" id="WP_372122233.1">
    <property type="nucleotide sequence ID" value="NZ_JBFSSG010000003.1"/>
</dbReference>
<evidence type="ECO:0000313" key="2">
    <source>
        <dbReference type="Proteomes" id="UP001570071"/>
    </source>
</evidence>
<gene>
    <name evidence="1" type="ORF">AB6D66_03425</name>
</gene>
<dbReference type="EMBL" id="JBFSSG010000003">
    <property type="protein sequence ID" value="MEZ8720104.1"/>
    <property type="molecule type" value="Genomic_DNA"/>
</dbReference>
<keyword evidence="2" id="KW-1185">Reference proteome</keyword>
<comment type="caution">
    <text evidence="1">The sequence shown here is derived from an EMBL/GenBank/DDBJ whole genome shotgun (WGS) entry which is preliminary data.</text>
</comment>
<reference evidence="1 2" key="1">
    <citation type="journal article" date="2024" name="ISME J.">
        <title>Tailless and filamentous prophages are predominant in marine Vibrio.</title>
        <authorList>
            <person name="Steensen K."/>
            <person name="Seneca J."/>
            <person name="Bartlau N."/>
            <person name="Yu X.A."/>
            <person name="Hussain F.A."/>
            <person name="Polz M.F."/>
        </authorList>
    </citation>
    <scope>NUCLEOTIDE SEQUENCE [LARGE SCALE GENOMIC DNA]</scope>
    <source>
        <strain evidence="1 2">10N.239.312.F12</strain>
    </source>
</reference>
<name>A0ABV4MSH5_9VIBR</name>
<evidence type="ECO:0000313" key="1">
    <source>
        <dbReference type="EMBL" id="MEZ8720104.1"/>
    </source>
</evidence>
<dbReference type="Proteomes" id="UP001570071">
    <property type="component" value="Unassembled WGS sequence"/>
</dbReference>
<proteinExistence type="predicted"/>
<evidence type="ECO:0008006" key="3">
    <source>
        <dbReference type="Google" id="ProtNLM"/>
    </source>
</evidence>
<accession>A0ABV4MSH5</accession>
<sequence>MNINTLEERLVFAASKLDLKKEVRKGVVGHCQREGLDTLAGISTAQLESYAKKVVVAAYLDIKCDVDGDELNWLEQYSELAERAMADITKLLRLKALNKLK</sequence>